<dbReference type="EMBL" id="JAHLQT010002534">
    <property type="protein sequence ID" value="KAG7177268.1"/>
    <property type="molecule type" value="Genomic_DNA"/>
</dbReference>
<keyword evidence="2" id="KW-1185">Reference proteome</keyword>
<organism evidence="1 2">
    <name type="scientific">Homarus americanus</name>
    <name type="common">American lobster</name>
    <dbReference type="NCBI Taxonomy" id="6706"/>
    <lineage>
        <taxon>Eukaryota</taxon>
        <taxon>Metazoa</taxon>
        <taxon>Ecdysozoa</taxon>
        <taxon>Arthropoda</taxon>
        <taxon>Crustacea</taxon>
        <taxon>Multicrustacea</taxon>
        <taxon>Malacostraca</taxon>
        <taxon>Eumalacostraca</taxon>
        <taxon>Eucarida</taxon>
        <taxon>Decapoda</taxon>
        <taxon>Pleocyemata</taxon>
        <taxon>Astacidea</taxon>
        <taxon>Nephropoidea</taxon>
        <taxon>Nephropidae</taxon>
        <taxon>Homarus</taxon>
    </lineage>
</organism>
<comment type="caution">
    <text evidence="1">The sequence shown here is derived from an EMBL/GenBank/DDBJ whole genome shotgun (WGS) entry which is preliminary data.</text>
</comment>
<feature type="non-terminal residue" evidence="1">
    <location>
        <position position="66"/>
    </location>
</feature>
<reference evidence="1" key="1">
    <citation type="journal article" date="2021" name="Sci. Adv.">
        <title>The American lobster genome reveals insights on longevity, neural, and immune adaptations.</title>
        <authorList>
            <person name="Polinski J.M."/>
            <person name="Zimin A.V."/>
            <person name="Clark K.F."/>
            <person name="Kohn A.B."/>
            <person name="Sadowski N."/>
            <person name="Timp W."/>
            <person name="Ptitsyn A."/>
            <person name="Khanna P."/>
            <person name="Romanova D.Y."/>
            <person name="Williams P."/>
            <person name="Greenwood S.J."/>
            <person name="Moroz L.L."/>
            <person name="Walt D.R."/>
            <person name="Bodnar A.G."/>
        </authorList>
    </citation>
    <scope>NUCLEOTIDE SEQUENCE</scope>
    <source>
        <strain evidence="1">GMGI-L3</strain>
    </source>
</reference>
<evidence type="ECO:0000313" key="1">
    <source>
        <dbReference type="EMBL" id="KAG7177268.1"/>
    </source>
</evidence>
<dbReference type="AlphaFoldDB" id="A0A8J5NDF9"/>
<sequence length="66" mass="7416">VSSVAARSSVFKRVCKIEESRVLDFGVGLAERRMQLALDKVSRWTTEHGFRVSPLKTVAMHFCPPP</sequence>
<gene>
    <name evidence="1" type="ORF">Hamer_G000548</name>
</gene>
<protein>
    <submittedName>
        <fullName evidence="1">Uncharacterized protein</fullName>
    </submittedName>
</protein>
<feature type="non-terminal residue" evidence="1">
    <location>
        <position position="1"/>
    </location>
</feature>
<name>A0A8J5NDF9_HOMAM</name>
<accession>A0A8J5NDF9</accession>
<evidence type="ECO:0000313" key="2">
    <source>
        <dbReference type="Proteomes" id="UP000747542"/>
    </source>
</evidence>
<dbReference type="Proteomes" id="UP000747542">
    <property type="component" value="Unassembled WGS sequence"/>
</dbReference>
<proteinExistence type="predicted"/>